<dbReference type="GO" id="GO:0009295">
    <property type="term" value="C:nucleoid"/>
    <property type="evidence" value="ECO:0007669"/>
    <property type="project" value="UniProtKB-SubCell"/>
</dbReference>
<evidence type="ECO:0000256" key="3">
    <source>
        <dbReference type="ARBA" id="ARBA00023172"/>
    </source>
</evidence>
<feature type="region of interest" description="Disordered" evidence="4">
    <location>
        <begin position="309"/>
        <end position="340"/>
    </location>
</feature>
<dbReference type="RefSeq" id="YP_009997805.1">
    <property type="nucleotide sequence ID" value="NC_052977.1"/>
</dbReference>
<dbReference type="PANTHER" id="PTHR38103:SF1">
    <property type="entry name" value="RECOMBINATION-ASSOCIATED PROTEIN RDGC"/>
    <property type="match status" value="1"/>
</dbReference>
<dbReference type="EMBL" id="MN478374">
    <property type="protein sequence ID" value="QGH45022.1"/>
    <property type="molecule type" value="Genomic_DNA"/>
</dbReference>
<evidence type="ECO:0000313" key="5">
    <source>
        <dbReference type="EMBL" id="QGH45022.1"/>
    </source>
</evidence>
<dbReference type="GeneID" id="62680323"/>
<dbReference type="PANTHER" id="PTHR38103">
    <property type="entry name" value="RECOMBINATION-ASSOCIATED PROTEIN RDGC"/>
    <property type="match status" value="1"/>
</dbReference>
<keyword evidence="5" id="KW-0269">Exonuclease</keyword>
<dbReference type="GO" id="GO:0004527">
    <property type="term" value="F:exonuclease activity"/>
    <property type="evidence" value="ECO:0007669"/>
    <property type="project" value="UniProtKB-KW"/>
</dbReference>
<evidence type="ECO:0000313" key="6">
    <source>
        <dbReference type="Proteomes" id="UP000383418"/>
    </source>
</evidence>
<proteinExistence type="predicted"/>
<evidence type="ECO:0000256" key="4">
    <source>
        <dbReference type="SAM" id="MobiDB-lite"/>
    </source>
</evidence>
<protein>
    <submittedName>
        <fullName evidence="5">Putative exonuclease</fullName>
    </submittedName>
</protein>
<name>A0A5Q2UAE7_9CAUD</name>
<evidence type="ECO:0000256" key="2">
    <source>
        <dbReference type="ARBA" id="ARBA00022490"/>
    </source>
</evidence>
<keyword evidence="5" id="KW-0378">Hydrolase</keyword>
<keyword evidence="2" id="KW-0963">Cytoplasm</keyword>
<keyword evidence="6" id="KW-1185">Reference proteome</keyword>
<dbReference type="InterPro" id="IPR007476">
    <property type="entry name" value="RdgC"/>
</dbReference>
<organism evidence="5 6">
    <name type="scientific">Bacteriophage Phobos</name>
    <dbReference type="NCBI Taxonomy" id="2662138"/>
    <lineage>
        <taxon>Viruses</taxon>
        <taxon>Duplodnaviria</taxon>
        <taxon>Heunggongvirae</taxon>
        <taxon>Uroviricota</taxon>
        <taxon>Caudoviricetes</taxon>
        <taxon>Casjensviridae</taxon>
        <taxon>Phobosvirus</taxon>
        <taxon>Phobosvirus phobos</taxon>
    </lineage>
</organism>
<dbReference type="KEGG" id="vg:62680323"/>
<comment type="subcellular location">
    <subcellularLocation>
        <location evidence="1">Cytoplasm</location>
        <location evidence="1">Nucleoid</location>
    </subcellularLocation>
</comment>
<dbReference type="Proteomes" id="UP000383418">
    <property type="component" value="Segment"/>
</dbReference>
<keyword evidence="3" id="KW-0233">DNA recombination</keyword>
<feature type="compositionally biased region" description="Acidic residues" evidence="4">
    <location>
        <begin position="330"/>
        <end position="340"/>
    </location>
</feature>
<dbReference type="GO" id="GO:0003690">
    <property type="term" value="F:double-stranded DNA binding"/>
    <property type="evidence" value="ECO:0007669"/>
    <property type="project" value="TreeGrafter"/>
</dbReference>
<dbReference type="Pfam" id="PF04381">
    <property type="entry name" value="RdgC"/>
    <property type="match status" value="1"/>
</dbReference>
<sequence length="340" mass="37974">MAQEFKRLRVWRLTDDVAMLTPRKVDILCAALGNKKAREPGELELSTFGFMPPIDPEGDLAETVGNSIIIRTQLAIKDIPTKVVARELANRVKAIESEQMRKVYKKERDQLKDEIVQKFLPRAFVKRTIVTVLISGPYIMVDNMSVKRGEEVLSALREVLGSLPVRPLAVKIRPAQCLTELAKGKIDMECWRVGDRMTAQGRDEESDVYIGRDIDMESDEAGLILENRDVVQLGAVWTGEGCSDGVGLRLREDLAVMGIRWPDDLDNQLADSMGEDGDSRTYHRALYGILDKLLLSIIQDMVTLYGGEETAAQKPPKRGTAGEAKPVPQDEPEDDIEDLI</sequence>
<dbReference type="GO" id="GO:0000018">
    <property type="term" value="P:regulation of DNA recombination"/>
    <property type="evidence" value="ECO:0007669"/>
    <property type="project" value="TreeGrafter"/>
</dbReference>
<reference evidence="5 6" key="1">
    <citation type="submission" date="2019-09" db="EMBL/GenBank/DDBJ databases">
        <title>Phages that infect the bacterial plant pathogen.</title>
        <authorList>
            <person name="Lightbourn L."/>
            <person name="Amarillas L."/>
            <person name="Estrada M."/>
            <person name="Leon R."/>
            <person name="Figueroa L."/>
        </authorList>
    </citation>
    <scope>NUCLEOTIDE SEQUENCE [LARGE SCALE GENOMIC DNA]</scope>
</reference>
<accession>A0A5Q2UAE7</accession>
<evidence type="ECO:0000256" key="1">
    <source>
        <dbReference type="ARBA" id="ARBA00004453"/>
    </source>
</evidence>
<dbReference type="GO" id="GO:0006310">
    <property type="term" value="P:DNA recombination"/>
    <property type="evidence" value="ECO:0007669"/>
    <property type="project" value="UniProtKB-KW"/>
</dbReference>
<keyword evidence="5" id="KW-0540">Nuclease</keyword>